<dbReference type="RefSeq" id="WP_268076852.1">
    <property type="nucleotide sequence ID" value="NZ_CP109967.1"/>
</dbReference>
<accession>A0ABY7AU14</accession>
<protein>
    <submittedName>
        <fullName evidence="2">Right-handed parallel beta-helix repeat-containing protein</fullName>
    </submittedName>
</protein>
<name>A0ABY7AU14_9ALTE</name>
<evidence type="ECO:0000259" key="1">
    <source>
        <dbReference type="Pfam" id="PF13229"/>
    </source>
</evidence>
<keyword evidence="3" id="KW-1185">Reference proteome</keyword>
<dbReference type="Proteomes" id="UP001163726">
    <property type="component" value="Plasmid pCadTS8_2"/>
</dbReference>
<sequence length="110" mass="12300">MFFIIFYISVIDSFDSAQDIVVDGVTIIGAVNAIYVSSTFRVDIKNNFIDNSYFRGVHLYGSAHASENVAFVHNNLITHNKLDGIDIDSHSARYLVEKNVVIGADNRFLI</sequence>
<proteinExistence type="predicted"/>
<keyword evidence="2" id="KW-0614">Plasmid</keyword>
<geneLocation type="plasmid" evidence="2 3">
    <name>pCadTS8_2</name>
</geneLocation>
<dbReference type="InterPro" id="IPR011050">
    <property type="entry name" value="Pectin_lyase_fold/virulence"/>
</dbReference>
<dbReference type="InterPro" id="IPR039448">
    <property type="entry name" value="Beta_helix"/>
</dbReference>
<dbReference type="SUPFAM" id="SSF51126">
    <property type="entry name" value="Pectin lyase-like"/>
    <property type="match status" value="1"/>
</dbReference>
<dbReference type="Gene3D" id="2.160.20.10">
    <property type="entry name" value="Single-stranded right-handed beta-helix, Pectin lyase-like"/>
    <property type="match status" value="1"/>
</dbReference>
<organism evidence="2 3">
    <name type="scientific">Catenovulum adriaticum</name>
    <dbReference type="NCBI Taxonomy" id="2984846"/>
    <lineage>
        <taxon>Bacteria</taxon>
        <taxon>Pseudomonadati</taxon>
        <taxon>Pseudomonadota</taxon>
        <taxon>Gammaproteobacteria</taxon>
        <taxon>Alteromonadales</taxon>
        <taxon>Alteromonadaceae</taxon>
        <taxon>Catenovulum</taxon>
    </lineage>
</organism>
<evidence type="ECO:0000313" key="2">
    <source>
        <dbReference type="EMBL" id="WAJ72136.1"/>
    </source>
</evidence>
<dbReference type="InterPro" id="IPR012334">
    <property type="entry name" value="Pectin_lyas_fold"/>
</dbReference>
<feature type="domain" description="Right handed beta helix" evidence="1">
    <location>
        <begin position="16"/>
        <end position="100"/>
    </location>
</feature>
<dbReference type="SMART" id="SM00710">
    <property type="entry name" value="PbH1"/>
    <property type="match status" value="3"/>
</dbReference>
<evidence type="ECO:0000313" key="3">
    <source>
        <dbReference type="Proteomes" id="UP001163726"/>
    </source>
</evidence>
<gene>
    <name evidence="2" type="ORF">OLW01_17805</name>
</gene>
<dbReference type="InterPro" id="IPR006626">
    <property type="entry name" value="PbH1"/>
</dbReference>
<dbReference type="EMBL" id="CP109967">
    <property type="protein sequence ID" value="WAJ72136.1"/>
    <property type="molecule type" value="Genomic_DNA"/>
</dbReference>
<dbReference type="Pfam" id="PF13229">
    <property type="entry name" value="Beta_helix"/>
    <property type="match status" value="1"/>
</dbReference>
<reference evidence="2" key="1">
    <citation type="submission" date="2022-10" db="EMBL/GenBank/DDBJ databases">
        <title>Catenovulum adriacola sp. nov. isolated in the Harbour of Susak.</title>
        <authorList>
            <person name="Schoch T."/>
            <person name="Reich S.J."/>
            <person name="Stoeferle S."/>
            <person name="Flaiz M."/>
            <person name="Kazda M."/>
            <person name="Riedel C.U."/>
            <person name="Duerre P."/>
        </authorList>
    </citation>
    <scope>NUCLEOTIDE SEQUENCE</scope>
    <source>
        <strain evidence="2">TS8</strain>
        <plasmid evidence="2">pCadTS8_2</plasmid>
    </source>
</reference>